<reference evidence="1" key="1">
    <citation type="submission" date="2020-08" db="EMBL/GenBank/DDBJ databases">
        <title>Genome sequencing and assembly of the red palm weevil Rhynchophorus ferrugineus.</title>
        <authorList>
            <person name="Dias G.B."/>
            <person name="Bergman C.M."/>
            <person name="Manee M."/>
        </authorList>
    </citation>
    <scope>NUCLEOTIDE SEQUENCE</scope>
    <source>
        <strain evidence="1">AA-2017</strain>
        <tissue evidence="1">Whole larva</tissue>
    </source>
</reference>
<name>A0A834IJW0_RHYFE</name>
<dbReference type="EMBL" id="JAACXV010010416">
    <property type="protein sequence ID" value="KAF7275442.1"/>
    <property type="molecule type" value="Genomic_DNA"/>
</dbReference>
<feature type="non-terminal residue" evidence="1">
    <location>
        <position position="1"/>
    </location>
</feature>
<evidence type="ECO:0000313" key="2">
    <source>
        <dbReference type="Proteomes" id="UP000625711"/>
    </source>
</evidence>
<accession>A0A834IJW0</accession>
<proteinExistence type="predicted"/>
<protein>
    <submittedName>
        <fullName evidence="1">Uncharacterized protein</fullName>
    </submittedName>
</protein>
<keyword evidence="2" id="KW-1185">Reference proteome</keyword>
<organism evidence="1 2">
    <name type="scientific">Rhynchophorus ferrugineus</name>
    <name type="common">Red palm weevil</name>
    <name type="synonym">Curculio ferrugineus</name>
    <dbReference type="NCBI Taxonomy" id="354439"/>
    <lineage>
        <taxon>Eukaryota</taxon>
        <taxon>Metazoa</taxon>
        <taxon>Ecdysozoa</taxon>
        <taxon>Arthropoda</taxon>
        <taxon>Hexapoda</taxon>
        <taxon>Insecta</taxon>
        <taxon>Pterygota</taxon>
        <taxon>Neoptera</taxon>
        <taxon>Endopterygota</taxon>
        <taxon>Coleoptera</taxon>
        <taxon>Polyphaga</taxon>
        <taxon>Cucujiformia</taxon>
        <taxon>Curculionidae</taxon>
        <taxon>Dryophthorinae</taxon>
        <taxon>Rhynchophorus</taxon>
    </lineage>
</organism>
<evidence type="ECO:0000313" key="1">
    <source>
        <dbReference type="EMBL" id="KAF7275442.1"/>
    </source>
</evidence>
<dbReference type="Proteomes" id="UP000625711">
    <property type="component" value="Unassembled WGS sequence"/>
</dbReference>
<comment type="caution">
    <text evidence="1">The sequence shown here is derived from an EMBL/GenBank/DDBJ whole genome shotgun (WGS) entry which is preliminary data.</text>
</comment>
<dbReference type="AlphaFoldDB" id="A0A834IJW0"/>
<sequence length="131" mass="13915">MNAWPWSGITIVTPTMKTETSILETPIVLVTETSTSSQSSEDKAITPTSVSTEVVEVTQTLNDNISLSVNSSSTTGLLEVHDNNIPTLESSMPEVLPTVTDSSTSTTVLPTGTLHTTETAMQTENVTESTK</sequence>
<gene>
    <name evidence="1" type="ORF">GWI33_011747</name>
</gene>